<evidence type="ECO:0000259" key="3">
    <source>
        <dbReference type="Pfam" id="PF00171"/>
    </source>
</evidence>
<accession>A0A0B4XL67</accession>
<dbReference type="KEGG" id="apac:S7S_03475"/>
<evidence type="ECO:0000256" key="2">
    <source>
        <dbReference type="ARBA" id="ARBA00023002"/>
    </source>
</evidence>
<evidence type="ECO:0000256" key="1">
    <source>
        <dbReference type="ARBA" id="ARBA00009986"/>
    </source>
</evidence>
<dbReference type="InterPro" id="IPR016160">
    <property type="entry name" value="Ald_DH_CS_CYS"/>
</dbReference>
<dbReference type="HOGENOM" id="CLU_005391_5_1_6"/>
<proteinExistence type="inferred from homology"/>
<comment type="similarity">
    <text evidence="1">Belongs to the aldehyde dehydrogenase family.</text>
</comment>
<dbReference type="FunFam" id="3.40.309.10:FF:000009">
    <property type="entry name" value="Aldehyde dehydrogenase A"/>
    <property type="match status" value="1"/>
</dbReference>
<protein>
    <submittedName>
        <fullName evidence="4">Aldehyde dehydrogenase</fullName>
    </submittedName>
</protein>
<dbReference type="PANTHER" id="PTHR11699">
    <property type="entry name" value="ALDEHYDE DEHYDROGENASE-RELATED"/>
    <property type="match status" value="1"/>
</dbReference>
<sequence length="512" mass="55701">MAFPVIDPVTGATLYHQRAATPEDCRAAMASARAAAAALRDVPLAVRLEALQAVLDWLQRRREWLLDQIVAESGRCRGDAMLSDLFQLTEDLHWLHDNAARVLADETVPTPITLLGKRSRIFHEPRGVAVVISPWNLPLAIGMTAAMFALVAGNAVVLKPSEHTPMNAMFDEIRALHPLLSQALQVVQGSGDTGSRLIAERPDLVVFTGSLATGQKILAQTAPLLVPVIMELGAKDAMLVFDDADLPRAVAAACWGNLHNSGQSCTAIERLYVQRGVYDRFLAALVESSERITTGTGAEADLGGITTDFQMRRIEEQVEEARQRGATVHCGGRRSECGRFYLPTVVSGVTDDMRLAREETFGPVLALYRFSEEAEAIALHNASPYGLSSSVWTTDRARGERLARALETGCVNLNNVMLTEGNAGLPFGGVKLSGFGRMKGAEGLLGMTRSKAVLEDPARGKPEPNWYPYSGEKLSLMGGLLDALGEKGLMRWWRLARAGLAIERLVRRLSRR</sequence>
<organism evidence="4 5">
    <name type="scientific">Isoalcanivorax pacificus W11-5</name>
    <dbReference type="NCBI Taxonomy" id="391936"/>
    <lineage>
        <taxon>Bacteria</taxon>
        <taxon>Pseudomonadati</taxon>
        <taxon>Pseudomonadota</taxon>
        <taxon>Gammaproteobacteria</taxon>
        <taxon>Oceanospirillales</taxon>
        <taxon>Alcanivoracaceae</taxon>
        <taxon>Isoalcanivorax</taxon>
    </lineage>
</organism>
<dbReference type="STRING" id="391936.S7S_03475"/>
<dbReference type="Gene3D" id="3.40.605.10">
    <property type="entry name" value="Aldehyde Dehydrogenase, Chain A, domain 1"/>
    <property type="match status" value="1"/>
</dbReference>
<dbReference type="GO" id="GO:0016620">
    <property type="term" value="F:oxidoreductase activity, acting on the aldehyde or oxo group of donors, NAD or NADP as acceptor"/>
    <property type="evidence" value="ECO:0007669"/>
    <property type="project" value="InterPro"/>
</dbReference>
<dbReference type="AlphaFoldDB" id="A0A0B4XL67"/>
<keyword evidence="5" id="KW-1185">Reference proteome</keyword>
<dbReference type="InterPro" id="IPR015590">
    <property type="entry name" value="Aldehyde_DH_dom"/>
</dbReference>
<dbReference type="Pfam" id="PF00171">
    <property type="entry name" value="Aldedh"/>
    <property type="match status" value="1"/>
</dbReference>
<name>A0A0B4XL67_9GAMM</name>
<keyword evidence="2" id="KW-0560">Oxidoreductase</keyword>
<evidence type="ECO:0000313" key="4">
    <source>
        <dbReference type="EMBL" id="AJD47117.1"/>
    </source>
</evidence>
<gene>
    <name evidence="4" type="ORF">S7S_03475</name>
</gene>
<dbReference type="SUPFAM" id="SSF53720">
    <property type="entry name" value="ALDH-like"/>
    <property type="match status" value="1"/>
</dbReference>
<reference evidence="4 5" key="1">
    <citation type="journal article" date="2012" name="J. Bacteriol.">
        <title>Genome sequence of an alkane-degrading bacterium, Alcanivorax pacificus type strain W11-5, isolated from deep sea sediment.</title>
        <authorList>
            <person name="Lai Q."/>
            <person name="Shao Z."/>
        </authorList>
    </citation>
    <scope>NUCLEOTIDE SEQUENCE [LARGE SCALE GENOMIC DNA]</scope>
    <source>
        <strain evidence="4 5">W11-5</strain>
    </source>
</reference>
<dbReference type="OrthoDB" id="9812625at2"/>
<dbReference type="InterPro" id="IPR016162">
    <property type="entry name" value="Ald_DH_N"/>
</dbReference>
<evidence type="ECO:0000313" key="5">
    <source>
        <dbReference type="Proteomes" id="UP000006764"/>
    </source>
</evidence>
<dbReference type="EMBL" id="CP004387">
    <property type="protein sequence ID" value="AJD47117.1"/>
    <property type="molecule type" value="Genomic_DNA"/>
</dbReference>
<dbReference type="RefSeq" id="WP_008740423.1">
    <property type="nucleotide sequence ID" value="NZ_CP004387.1"/>
</dbReference>
<dbReference type="InterPro" id="IPR016161">
    <property type="entry name" value="Ald_DH/histidinol_DH"/>
</dbReference>
<feature type="domain" description="Aldehyde dehydrogenase" evidence="3">
    <location>
        <begin position="3"/>
        <end position="453"/>
    </location>
</feature>
<dbReference type="InterPro" id="IPR016163">
    <property type="entry name" value="Ald_DH_C"/>
</dbReference>
<dbReference type="Proteomes" id="UP000006764">
    <property type="component" value="Chromosome"/>
</dbReference>
<dbReference type="PROSITE" id="PS00070">
    <property type="entry name" value="ALDEHYDE_DEHYDR_CYS"/>
    <property type="match status" value="1"/>
</dbReference>
<dbReference type="Gene3D" id="3.40.309.10">
    <property type="entry name" value="Aldehyde Dehydrogenase, Chain A, domain 2"/>
    <property type="match status" value="1"/>
</dbReference>